<gene>
    <name evidence="3" type="ORF">BDZ94DRAFT_1259982</name>
</gene>
<dbReference type="EMBL" id="MU150266">
    <property type="protein sequence ID" value="KAF9463065.1"/>
    <property type="molecule type" value="Genomic_DNA"/>
</dbReference>
<feature type="compositionally biased region" description="Polar residues" evidence="1">
    <location>
        <begin position="298"/>
        <end position="309"/>
    </location>
</feature>
<name>A0A9P5Y6E2_9AGAR</name>
<keyword evidence="2" id="KW-0472">Membrane</keyword>
<dbReference type="Proteomes" id="UP000807353">
    <property type="component" value="Unassembled WGS sequence"/>
</dbReference>
<comment type="caution">
    <text evidence="3">The sequence shown here is derived from an EMBL/GenBank/DDBJ whole genome shotgun (WGS) entry which is preliminary data.</text>
</comment>
<proteinExistence type="predicted"/>
<dbReference type="AlphaFoldDB" id="A0A9P5Y6E2"/>
<feature type="compositionally biased region" description="Polar residues" evidence="1">
    <location>
        <begin position="268"/>
        <end position="277"/>
    </location>
</feature>
<feature type="transmembrane region" description="Helical" evidence="2">
    <location>
        <begin position="6"/>
        <end position="29"/>
    </location>
</feature>
<dbReference type="OrthoDB" id="3068421at2759"/>
<feature type="region of interest" description="Disordered" evidence="1">
    <location>
        <begin position="261"/>
        <end position="283"/>
    </location>
</feature>
<evidence type="ECO:0000256" key="2">
    <source>
        <dbReference type="SAM" id="Phobius"/>
    </source>
</evidence>
<reference evidence="3" key="1">
    <citation type="submission" date="2020-11" db="EMBL/GenBank/DDBJ databases">
        <authorList>
            <consortium name="DOE Joint Genome Institute"/>
            <person name="Ahrendt S."/>
            <person name="Riley R."/>
            <person name="Andreopoulos W."/>
            <person name="Labutti K."/>
            <person name="Pangilinan J."/>
            <person name="Ruiz-Duenas F.J."/>
            <person name="Barrasa J.M."/>
            <person name="Sanchez-Garcia M."/>
            <person name="Camarero S."/>
            <person name="Miyauchi S."/>
            <person name="Serrano A."/>
            <person name="Linde D."/>
            <person name="Babiker R."/>
            <person name="Drula E."/>
            <person name="Ayuso-Fernandez I."/>
            <person name="Pacheco R."/>
            <person name="Padilla G."/>
            <person name="Ferreira P."/>
            <person name="Barriuso J."/>
            <person name="Kellner H."/>
            <person name="Castanera R."/>
            <person name="Alfaro M."/>
            <person name="Ramirez L."/>
            <person name="Pisabarro A.G."/>
            <person name="Kuo A."/>
            <person name="Tritt A."/>
            <person name="Lipzen A."/>
            <person name="He G."/>
            <person name="Yan M."/>
            <person name="Ng V."/>
            <person name="Cullen D."/>
            <person name="Martin F."/>
            <person name="Rosso M.-N."/>
            <person name="Henrissat B."/>
            <person name="Hibbett D."/>
            <person name="Martinez A.T."/>
            <person name="Grigoriev I.V."/>
        </authorList>
    </citation>
    <scope>NUCLEOTIDE SEQUENCE</scope>
    <source>
        <strain evidence="3">CBS 247.69</strain>
    </source>
</reference>
<evidence type="ECO:0000313" key="3">
    <source>
        <dbReference type="EMBL" id="KAF9463065.1"/>
    </source>
</evidence>
<evidence type="ECO:0000313" key="4">
    <source>
        <dbReference type="Proteomes" id="UP000807353"/>
    </source>
</evidence>
<keyword evidence="2" id="KW-0812">Transmembrane</keyword>
<sequence>MADKASNIFSFFLGGLALISAITSTILYYRAFLPTAQMKILDDLLRETKDIYVKAEAEGLLPGTLFRRQVCQQLTCFERSSDNLREDAYQATTPVDEYIGLMKGLSSKIIRISHDVKKLRSLLITTSQLERLRREQQFAILESDADWSVDVTLPDSTNLIRTRDAAIQASQGVVEMTGSISSFLPPTSSSSTDRTWIDNPEYQGILSRAHPQGIDRAMMEQLAASPYPSDARAVCCVCSLLNWWRGRARRSSDNLRNLEDQSIDIPDSDTSSGSSTLIGDPAPRKSWSLLDRWRSDASQGETSVISSPQHPWYLGTRARGVGDGSANPGSLPL</sequence>
<organism evidence="3 4">
    <name type="scientific">Collybia nuda</name>
    <dbReference type="NCBI Taxonomy" id="64659"/>
    <lineage>
        <taxon>Eukaryota</taxon>
        <taxon>Fungi</taxon>
        <taxon>Dikarya</taxon>
        <taxon>Basidiomycota</taxon>
        <taxon>Agaricomycotina</taxon>
        <taxon>Agaricomycetes</taxon>
        <taxon>Agaricomycetidae</taxon>
        <taxon>Agaricales</taxon>
        <taxon>Tricholomatineae</taxon>
        <taxon>Clitocybaceae</taxon>
        <taxon>Collybia</taxon>
    </lineage>
</organism>
<evidence type="ECO:0000256" key="1">
    <source>
        <dbReference type="SAM" id="MobiDB-lite"/>
    </source>
</evidence>
<keyword evidence="4" id="KW-1185">Reference proteome</keyword>
<feature type="region of interest" description="Disordered" evidence="1">
    <location>
        <begin position="298"/>
        <end position="333"/>
    </location>
</feature>
<protein>
    <submittedName>
        <fullName evidence="3">Uncharacterized protein</fullName>
    </submittedName>
</protein>
<accession>A0A9P5Y6E2</accession>
<keyword evidence="2" id="KW-1133">Transmembrane helix</keyword>